<reference evidence="10" key="1">
    <citation type="journal article" date="2019" name="Int. J. Syst. Evol. Microbiol.">
        <title>The Global Catalogue of Microorganisms (GCM) 10K type strain sequencing project: providing services to taxonomists for standard genome sequencing and annotation.</title>
        <authorList>
            <consortium name="The Broad Institute Genomics Platform"/>
            <consortium name="The Broad Institute Genome Sequencing Center for Infectious Disease"/>
            <person name="Wu L."/>
            <person name="Ma J."/>
        </authorList>
    </citation>
    <scope>NUCLEOTIDE SEQUENCE [LARGE SCALE GENOMIC DNA]</scope>
    <source>
        <strain evidence="10">CGMCC 1.10188</strain>
    </source>
</reference>
<evidence type="ECO:0000313" key="9">
    <source>
        <dbReference type="EMBL" id="GGB28851.1"/>
    </source>
</evidence>
<dbReference type="GO" id="GO:0004386">
    <property type="term" value="F:helicase activity"/>
    <property type="evidence" value="ECO:0007669"/>
    <property type="project" value="UniProtKB-KW"/>
</dbReference>
<accession>A0ABQ1I909</accession>
<dbReference type="NCBIfam" id="TIGR00084">
    <property type="entry name" value="ruvA"/>
    <property type="match status" value="1"/>
</dbReference>
<keyword evidence="9" id="KW-0347">Helicase</keyword>
<comment type="caution">
    <text evidence="6">Lacks conserved residue(s) required for the propagation of feature annotation.</text>
</comment>
<dbReference type="InterPro" id="IPR036267">
    <property type="entry name" value="RuvA_C_sf"/>
</dbReference>
<keyword evidence="10" id="KW-1185">Reference proteome</keyword>
<evidence type="ECO:0000256" key="4">
    <source>
        <dbReference type="ARBA" id="ARBA00023172"/>
    </source>
</evidence>
<comment type="similarity">
    <text evidence="6">Belongs to the RuvA family.</text>
</comment>
<comment type="domain">
    <text evidence="6">Has three domains with a flexible linker between the domains II and III and assumes an 'L' shape. Domain III is highly mobile and contacts RuvB.</text>
</comment>
<comment type="caution">
    <text evidence="9">The sequence shown here is derived from an EMBL/GenBank/DDBJ whole genome shotgun (WGS) entry which is preliminary data.</text>
</comment>
<dbReference type="InterPro" id="IPR013849">
    <property type="entry name" value="DNA_helicase_Holl-junc_RuvA_I"/>
</dbReference>
<evidence type="ECO:0000256" key="2">
    <source>
        <dbReference type="ARBA" id="ARBA00022763"/>
    </source>
</evidence>
<protein>
    <recommendedName>
        <fullName evidence="6">Holliday junction branch migration complex subunit RuvA</fullName>
    </recommendedName>
</protein>
<keyword evidence="9" id="KW-0547">Nucleotide-binding</keyword>
<dbReference type="Gene3D" id="2.40.50.140">
    <property type="entry name" value="Nucleic acid-binding proteins"/>
    <property type="match status" value="1"/>
</dbReference>
<dbReference type="Gene3D" id="1.10.8.10">
    <property type="entry name" value="DNA helicase RuvA subunit, C-terminal domain"/>
    <property type="match status" value="1"/>
</dbReference>
<dbReference type="Pfam" id="PF01330">
    <property type="entry name" value="RuvA_N"/>
    <property type="match status" value="1"/>
</dbReference>
<feature type="region of interest" description="Domain I" evidence="6">
    <location>
        <begin position="1"/>
        <end position="64"/>
    </location>
</feature>
<keyword evidence="9" id="KW-0067">ATP-binding</keyword>
<evidence type="ECO:0000313" key="10">
    <source>
        <dbReference type="Proteomes" id="UP000603352"/>
    </source>
</evidence>
<keyword evidence="4 6" id="KW-0233">DNA recombination</keyword>
<feature type="domain" description="DNA helicase Holliday junction RuvA type" evidence="7">
    <location>
        <begin position="1"/>
        <end position="62"/>
    </location>
</feature>
<dbReference type="EMBL" id="BMDZ01000005">
    <property type="protein sequence ID" value="GGB28851.1"/>
    <property type="molecule type" value="Genomic_DNA"/>
</dbReference>
<comment type="subunit">
    <text evidence="6">Homotetramer. Forms an RuvA(8)-RuvB(12)-Holliday junction (HJ) complex. HJ DNA is sandwiched between 2 RuvA tetramers; dsDNA enters through RuvA and exits via RuvB. An RuvB hexamer assembles on each DNA strand where it exits the tetramer. Each RuvB hexamer is contacted by two RuvA subunits (via domain III) on 2 adjacent RuvB subunits; this complex drives branch migration. In the full resolvosome a probable DNA-RuvA(4)-RuvB(12)-RuvC(2) complex forms which resolves the HJ.</text>
</comment>
<dbReference type="Gene3D" id="1.10.150.20">
    <property type="entry name" value="5' to 3' exonuclease, C-terminal subdomain"/>
    <property type="match status" value="1"/>
</dbReference>
<name>A0ABQ1I909_9PROT</name>
<evidence type="ECO:0000259" key="8">
    <source>
        <dbReference type="Pfam" id="PF07499"/>
    </source>
</evidence>
<evidence type="ECO:0000256" key="6">
    <source>
        <dbReference type="HAMAP-Rule" id="MF_00031"/>
    </source>
</evidence>
<comment type="subcellular location">
    <subcellularLocation>
        <location evidence="6">Cytoplasm</location>
    </subcellularLocation>
</comment>
<keyword evidence="3 6" id="KW-0238">DNA-binding</keyword>
<dbReference type="SUPFAM" id="SSF50249">
    <property type="entry name" value="Nucleic acid-binding proteins"/>
    <property type="match status" value="1"/>
</dbReference>
<dbReference type="CDD" id="cd14332">
    <property type="entry name" value="UBA_RuvA_C"/>
    <property type="match status" value="1"/>
</dbReference>
<organism evidence="9 10">
    <name type="scientific">Tistrella bauzanensis</name>
    <dbReference type="NCBI Taxonomy" id="657419"/>
    <lineage>
        <taxon>Bacteria</taxon>
        <taxon>Pseudomonadati</taxon>
        <taxon>Pseudomonadota</taxon>
        <taxon>Alphaproteobacteria</taxon>
        <taxon>Geminicoccales</taxon>
        <taxon>Geminicoccaceae</taxon>
        <taxon>Tistrella</taxon>
    </lineage>
</organism>
<dbReference type="InterPro" id="IPR010994">
    <property type="entry name" value="RuvA_2-like"/>
</dbReference>
<evidence type="ECO:0000256" key="5">
    <source>
        <dbReference type="ARBA" id="ARBA00023204"/>
    </source>
</evidence>
<keyword evidence="1 6" id="KW-0963">Cytoplasm</keyword>
<dbReference type="HAMAP" id="MF_00031">
    <property type="entry name" value="DNA_HJ_migration_RuvA"/>
    <property type="match status" value="1"/>
</dbReference>
<evidence type="ECO:0000259" key="7">
    <source>
        <dbReference type="Pfam" id="PF01330"/>
    </source>
</evidence>
<evidence type="ECO:0000256" key="1">
    <source>
        <dbReference type="ARBA" id="ARBA00022490"/>
    </source>
</evidence>
<gene>
    <name evidence="6 9" type="primary">ruvA</name>
    <name evidence="9" type="ORF">GCM10011505_07680</name>
</gene>
<dbReference type="InterPro" id="IPR000085">
    <property type="entry name" value="RuvA"/>
</dbReference>
<dbReference type="Proteomes" id="UP000603352">
    <property type="component" value="Unassembled WGS sequence"/>
</dbReference>
<keyword evidence="2 6" id="KW-0227">DNA damage</keyword>
<proteinExistence type="inferred from homology"/>
<dbReference type="InterPro" id="IPR012340">
    <property type="entry name" value="NA-bd_OB-fold"/>
</dbReference>
<dbReference type="SUPFAM" id="SSF47781">
    <property type="entry name" value="RuvA domain 2-like"/>
    <property type="match status" value="1"/>
</dbReference>
<feature type="domain" description="Holliday junction DNA helicase RuvA C-terminal" evidence="8">
    <location>
        <begin position="168"/>
        <end position="215"/>
    </location>
</feature>
<comment type="function">
    <text evidence="6">The RuvA-RuvB-RuvC complex processes Holliday junction (HJ) DNA during genetic recombination and DNA repair, while the RuvA-RuvB complex plays an important role in the rescue of blocked DNA replication forks via replication fork reversal (RFR). RuvA specifically binds to HJ cruciform DNA, conferring on it an open structure. The RuvB hexamer acts as an ATP-dependent pump, pulling dsDNA into and through the RuvAB complex. HJ branch migration allows RuvC to scan DNA until it finds its consensus sequence, where it cleaves and resolves the cruciform DNA.</text>
</comment>
<dbReference type="Pfam" id="PF07499">
    <property type="entry name" value="RuvA_C"/>
    <property type="match status" value="1"/>
</dbReference>
<sequence length="217" mass="22564">MFARLKGIVDEIGADHAVIDVHGVGYLVQASRRTLGALGGTGAEAVLHIETHVREDHIHLYGFVDRSERDWFRLLVTVQGVGAKVALAVLSVLEPGALAAAIAAQDARPPARATGVGPKLAKRIVMELKDKAALVGIGAADVAVLARSMRTPEAAAAAAAAKSPDIAAFDDALSALVNLGYRESEAEPALRRVAEAAGETAADVQMLLRGALKDLAR</sequence>
<keyword evidence="9" id="KW-0378">Hydrolase</keyword>
<dbReference type="SUPFAM" id="SSF46929">
    <property type="entry name" value="DNA helicase RuvA subunit, C-terminal domain"/>
    <property type="match status" value="1"/>
</dbReference>
<keyword evidence="5 6" id="KW-0234">DNA repair</keyword>
<dbReference type="RefSeq" id="WP_188575075.1">
    <property type="nucleotide sequence ID" value="NZ_BMDZ01000005.1"/>
</dbReference>
<dbReference type="Pfam" id="PF14520">
    <property type="entry name" value="HHH_5"/>
    <property type="match status" value="1"/>
</dbReference>
<feature type="region of interest" description="Domain III" evidence="6">
    <location>
        <begin position="164"/>
        <end position="217"/>
    </location>
</feature>
<evidence type="ECO:0000256" key="3">
    <source>
        <dbReference type="ARBA" id="ARBA00023125"/>
    </source>
</evidence>
<dbReference type="InterPro" id="IPR011114">
    <property type="entry name" value="RuvA_C"/>
</dbReference>